<feature type="region of interest" description="Disordered" evidence="1">
    <location>
        <begin position="83"/>
        <end position="128"/>
    </location>
</feature>
<accession>A0A0B6ZH91</accession>
<sequence length="161" mass="18039">DNDSALMASRWAREEREPTPYFKCDDAHYSDNQPSLLLDNKTRDITKNSQTGSDKKPTSKFDDKISSASSNIKIYLPSDSLITDTPQEFHREPTPFFENRKTGRSGSIGESQNLLNVADTSIRPQRESTPFYADMLSRSQDLANESRLQCASSSQAVLPVS</sequence>
<feature type="compositionally biased region" description="Polar residues" evidence="1">
    <location>
        <begin position="104"/>
        <end position="123"/>
    </location>
</feature>
<feature type="compositionally biased region" description="Basic and acidic residues" evidence="1">
    <location>
        <begin position="53"/>
        <end position="64"/>
    </location>
</feature>
<feature type="compositionally biased region" description="Basic and acidic residues" evidence="1">
    <location>
        <begin position="11"/>
        <end position="29"/>
    </location>
</feature>
<protein>
    <submittedName>
        <fullName evidence="2">Uncharacterized protein</fullName>
    </submittedName>
</protein>
<organism evidence="2">
    <name type="scientific">Arion vulgaris</name>
    <dbReference type="NCBI Taxonomy" id="1028688"/>
    <lineage>
        <taxon>Eukaryota</taxon>
        <taxon>Metazoa</taxon>
        <taxon>Spiralia</taxon>
        <taxon>Lophotrochozoa</taxon>
        <taxon>Mollusca</taxon>
        <taxon>Gastropoda</taxon>
        <taxon>Heterobranchia</taxon>
        <taxon>Euthyneura</taxon>
        <taxon>Panpulmonata</taxon>
        <taxon>Eupulmonata</taxon>
        <taxon>Stylommatophora</taxon>
        <taxon>Helicina</taxon>
        <taxon>Arionoidea</taxon>
        <taxon>Arionidae</taxon>
        <taxon>Arion</taxon>
    </lineage>
</organism>
<dbReference type="EMBL" id="HACG01020907">
    <property type="protein sequence ID" value="CEK67772.1"/>
    <property type="molecule type" value="Transcribed_RNA"/>
</dbReference>
<evidence type="ECO:0000256" key="1">
    <source>
        <dbReference type="SAM" id="MobiDB-lite"/>
    </source>
</evidence>
<feature type="region of interest" description="Disordered" evidence="1">
    <location>
        <begin position="1"/>
        <end position="64"/>
    </location>
</feature>
<reference evidence="2" key="1">
    <citation type="submission" date="2014-12" db="EMBL/GenBank/DDBJ databases">
        <title>Insight into the proteome of Arion vulgaris.</title>
        <authorList>
            <person name="Aradska J."/>
            <person name="Bulat T."/>
            <person name="Smidak R."/>
            <person name="Sarate P."/>
            <person name="Gangsoo J."/>
            <person name="Sialana F."/>
            <person name="Bilban M."/>
            <person name="Lubec G."/>
        </authorList>
    </citation>
    <scope>NUCLEOTIDE SEQUENCE</scope>
    <source>
        <tissue evidence="2">Skin</tissue>
    </source>
</reference>
<proteinExistence type="predicted"/>
<gene>
    <name evidence="2" type="primary">ORF63835</name>
</gene>
<name>A0A0B6ZH91_9EUPU</name>
<evidence type="ECO:0000313" key="2">
    <source>
        <dbReference type="EMBL" id="CEK67772.1"/>
    </source>
</evidence>
<dbReference type="AlphaFoldDB" id="A0A0B6ZH91"/>
<feature type="compositionally biased region" description="Basic and acidic residues" evidence="1">
    <location>
        <begin position="87"/>
        <end position="101"/>
    </location>
</feature>
<feature type="non-terminal residue" evidence="2">
    <location>
        <position position="1"/>
    </location>
</feature>
<feature type="non-terminal residue" evidence="2">
    <location>
        <position position="161"/>
    </location>
</feature>